<dbReference type="InterPro" id="IPR020053">
    <property type="entry name" value="Ribosome-bd_factorA_CS"/>
</dbReference>
<dbReference type="InterPro" id="IPR015946">
    <property type="entry name" value="KH_dom-like_a/b"/>
</dbReference>
<organism evidence="3 4">
    <name type="scientific">Candidatus Providencia siddallii</name>
    <dbReference type="NCBI Taxonomy" id="1715285"/>
    <lineage>
        <taxon>Bacteria</taxon>
        <taxon>Pseudomonadati</taxon>
        <taxon>Pseudomonadota</taxon>
        <taxon>Gammaproteobacteria</taxon>
        <taxon>Enterobacterales</taxon>
        <taxon>Morganellaceae</taxon>
        <taxon>Providencia</taxon>
    </lineage>
</organism>
<dbReference type="Pfam" id="PF02033">
    <property type="entry name" value="RBFA"/>
    <property type="match status" value="1"/>
</dbReference>
<evidence type="ECO:0000256" key="2">
    <source>
        <dbReference type="HAMAP-Rule" id="MF_00003"/>
    </source>
</evidence>
<keyword evidence="4" id="KW-1185">Reference proteome</keyword>
<keyword evidence="2" id="KW-0963">Cytoplasm</keyword>
<dbReference type="PROSITE" id="PS01319">
    <property type="entry name" value="RBFA"/>
    <property type="match status" value="1"/>
</dbReference>
<reference evidence="4" key="1">
    <citation type="submission" date="2015-05" db="EMBL/GenBank/DDBJ databases">
        <authorList>
            <person name="Manzano-Marin A."/>
        </authorList>
    </citation>
    <scope>NUCLEOTIDE SEQUENCE [LARGE SCALE GENOMIC DNA]</scope>
    <source>
        <strain evidence="4">officinalis</strain>
    </source>
</reference>
<comment type="subcellular location">
    <subcellularLocation>
        <location evidence="2">Cytoplasm</location>
    </subcellularLocation>
</comment>
<dbReference type="PANTHER" id="PTHR33515">
    <property type="entry name" value="RIBOSOME-BINDING FACTOR A, CHLOROPLASTIC-RELATED"/>
    <property type="match status" value="1"/>
</dbReference>
<dbReference type="Proteomes" id="UP000242301">
    <property type="component" value="Unassembled WGS sequence"/>
</dbReference>
<dbReference type="GO" id="GO:0005829">
    <property type="term" value="C:cytosol"/>
    <property type="evidence" value="ECO:0007669"/>
    <property type="project" value="TreeGrafter"/>
</dbReference>
<name>A0A0M6W888_9GAMM</name>
<dbReference type="SUPFAM" id="SSF89919">
    <property type="entry name" value="Ribosome-binding factor A, RbfA"/>
    <property type="match status" value="1"/>
</dbReference>
<dbReference type="NCBIfam" id="TIGR00082">
    <property type="entry name" value="rbfA"/>
    <property type="match status" value="1"/>
</dbReference>
<protein>
    <recommendedName>
        <fullName evidence="2">Ribosome-binding factor A</fullName>
    </recommendedName>
</protein>
<dbReference type="STRING" id="1715285.SOFFGTOCOR_0178"/>
<comment type="function">
    <text evidence="2">One of several proteins that assist in the late maturation steps of the functional core of the 30S ribosomal subunit. Associates with free 30S ribosomal subunits (but not with 30S subunits that are part of 70S ribosomes or polysomes). Required for efficient processing of 16S rRNA. May interact with the 5'-terminal helix region of 16S rRNA.</text>
</comment>
<evidence type="ECO:0000313" key="3">
    <source>
        <dbReference type="EMBL" id="CRK85616.1"/>
    </source>
</evidence>
<sequence length="127" mass="15193">MIKKINRNIQIAQEIQKKIAIILQRVIKDPRIDMVSISNVKLSKDLKYSKIYITFLKDSFEKDKFEKIKEKIKIINKASKFIRTLLYKSMSMRFIPELVFLYDDYWTNYIHISKLVSSITKNNKTNL</sequence>
<accession>A0A0M6W888</accession>
<dbReference type="HAMAP" id="MF_00003">
    <property type="entry name" value="RbfA"/>
    <property type="match status" value="1"/>
</dbReference>
<keyword evidence="1 2" id="KW-0690">Ribosome biogenesis</keyword>
<evidence type="ECO:0000313" key="4">
    <source>
        <dbReference type="Proteomes" id="UP000242301"/>
    </source>
</evidence>
<dbReference type="EMBL" id="CVRF01000001">
    <property type="protein sequence ID" value="CRK85616.1"/>
    <property type="molecule type" value="Genomic_DNA"/>
</dbReference>
<dbReference type="InterPro" id="IPR000238">
    <property type="entry name" value="RbfA"/>
</dbReference>
<proteinExistence type="inferred from homology"/>
<dbReference type="Gene3D" id="3.30.300.20">
    <property type="match status" value="1"/>
</dbReference>
<gene>
    <name evidence="2 3" type="primary">rbfA</name>
    <name evidence="3" type="ORF">SOFFGTOCOR_0178</name>
</gene>
<comment type="similarity">
    <text evidence="2">Belongs to the RbfA family.</text>
</comment>
<dbReference type="GO" id="GO:0043024">
    <property type="term" value="F:ribosomal small subunit binding"/>
    <property type="evidence" value="ECO:0007669"/>
    <property type="project" value="TreeGrafter"/>
</dbReference>
<comment type="subunit">
    <text evidence="2">Monomer. Binds 30S ribosomal subunits, but not 50S ribosomal subunits or 70S ribosomes.</text>
</comment>
<dbReference type="AlphaFoldDB" id="A0A0M6W888"/>
<dbReference type="GO" id="GO:0030490">
    <property type="term" value="P:maturation of SSU-rRNA"/>
    <property type="evidence" value="ECO:0007669"/>
    <property type="project" value="UniProtKB-UniRule"/>
</dbReference>
<dbReference type="InterPro" id="IPR023799">
    <property type="entry name" value="RbfA_dom_sf"/>
</dbReference>
<evidence type="ECO:0000256" key="1">
    <source>
        <dbReference type="ARBA" id="ARBA00022517"/>
    </source>
</evidence>
<dbReference type="PANTHER" id="PTHR33515:SF1">
    <property type="entry name" value="RIBOSOME-BINDING FACTOR A, CHLOROPLASTIC-RELATED"/>
    <property type="match status" value="1"/>
</dbReference>